<accession>A0A0G4F6U2</accession>
<feature type="compositionally biased region" description="Basic and acidic residues" evidence="1">
    <location>
        <begin position="250"/>
        <end position="259"/>
    </location>
</feature>
<dbReference type="EMBL" id="CDMZ01000143">
    <property type="protein sequence ID" value="CEM07738.1"/>
    <property type="molecule type" value="Genomic_DNA"/>
</dbReference>
<feature type="region of interest" description="Disordered" evidence="1">
    <location>
        <begin position="215"/>
        <end position="268"/>
    </location>
</feature>
<proteinExistence type="predicted"/>
<feature type="compositionally biased region" description="Basic and acidic residues" evidence="1">
    <location>
        <begin position="218"/>
        <end position="238"/>
    </location>
</feature>
<gene>
    <name evidence="2" type="ORF">Cvel_15344</name>
</gene>
<dbReference type="AlphaFoldDB" id="A0A0G4F6U2"/>
<reference evidence="2" key="1">
    <citation type="submission" date="2014-11" db="EMBL/GenBank/DDBJ databases">
        <authorList>
            <person name="Otto D Thomas"/>
            <person name="Naeem Raeece"/>
        </authorList>
    </citation>
    <scope>NUCLEOTIDE SEQUENCE</scope>
</reference>
<name>A0A0G4F6U2_9ALVE</name>
<evidence type="ECO:0000313" key="2">
    <source>
        <dbReference type="EMBL" id="CEM07738.1"/>
    </source>
</evidence>
<dbReference type="VEuPathDB" id="CryptoDB:Cvel_15344"/>
<evidence type="ECO:0000256" key="1">
    <source>
        <dbReference type="SAM" id="MobiDB-lite"/>
    </source>
</evidence>
<protein>
    <submittedName>
        <fullName evidence="2">Uncharacterized protein</fullName>
    </submittedName>
</protein>
<organism evidence="2">
    <name type="scientific">Chromera velia CCMP2878</name>
    <dbReference type="NCBI Taxonomy" id="1169474"/>
    <lineage>
        <taxon>Eukaryota</taxon>
        <taxon>Sar</taxon>
        <taxon>Alveolata</taxon>
        <taxon>Colpodellida</taxon>
        <taxon>Chromeraceae</taxon>
        <taxon>Chromera</taxon>
    </lineage>
</organism>
<sequence>MERRVPVYGLREWATNWSSSRNGNNTNTQRRQPVLTAPPKQPLRTFLERIGPEKASLVSIPYEEQLYFASCVAATLTGALLGKGLLGRGFFGAALGLIYGIEYSRIDGKYAAWLAVFGRYILLAYYKTGVFVEDVKFNVRAWSVYQKGFKKFEQLDTQYKIVERAQFFDEKYEVSRKLHEGYEGVQGALVGAAHSANQFAEKLAVGLGHWLDRATLPPEKRQPSEVEERQEREQDLMEKRRKKQMEEEEERRREAERKGSSRNKKPRR</sequence>